<dbReference type="Gene3D" id="3.40.50.720">
    <property type="entry name" value="NAD(P)-binding Rossmann-like Domain"/>
    <property type="match status" value="1"/>
</dbReference>
<dbReference type="Proteomes" id="UP000287188">
    <property type="component" value="Unassembled WGS sequence"/>
</dbReference>
<dbReference type="Pfam" id="PF03807">
    <property type="entry name" value="F420_oxidored"/>
    <property type="match status" value="1"/>
</dbReference>
<organism evidence="2 3">
    <name type="scientific">Dictyobacter kobayashii</name>
    <dbReference type="NCBI Taxonomy" id="2014872"/>
    <lineage>
        <taxon>Bacteria</taxon>
        <taxon>Bacillati</taxon>
        <taxon>Chloroflexota</taxon>
        <taxon>Ktedonobacteria</taxon>
        <taxon>Ktedonobacterales</taxon>
        <taxon>Dictyobacteraceae</taxon>
        <taxon>Dictyobacter</taxon>
    </lineage>
</organism>
<keyword evidence="3" id="KW-1185">Reference proteome</keyword>
<evidence type="ECO:0000313" key="2">
    <source>
        <dbReference type="EMBL" id="GCE22326.1"/>
    </source>
</evidence>
<dbReference type="OrthoDB" id="663900at2"/>
<name>A0A402AT70_9CHLR</name>
<dbReference type="SUPFAM" id="SSF51735">
    <property type="entry name" value="NAD(P)-binding Rossmann-fold domains"/>
    <property type="match status" value="1"/>
</dbReference>
<dbReference type="InterPro" id="IPR036291">
    <property type="entry name" value="NAD(P)-bd_dom_sf"/>
</dbReference>
<accession>A0A402AT70</accession>
<dbReference type="EMBL" id="BIFS01000002">
    <property type="protein sequence ID" value="GCE22326.1"/>
    <property type="molecule type" value="Genomic_DNA"/>
</dbReference>
<feature type="domain" description="Pyrroline-5-carboxylate reductase catalytic N-terminal" evidence="1">
    <location>
        <begin position="9"/>
        <end position="65"/>
    </location>
</feature>
<evidence type="ECO:0000259" key="1">
    <source>
        <dbReference type="Pfam" id="PF03807"/>
    </source>
</evidence>
<dbReference type="InterPro" id="IPR028939">
    <property type="entry name" value="P5C_Rdtase_cat_N"/>
</dbReference>
<evidence type="ECO:0000313" key="3">
    <source>
        <dbReference type="Proteomes" id="UP000287188"/>
    </source>
</evidence>
<reference evidence="3" key="1">
    <citation type="submission" date="2018-12" db="EMBL/GenBank/DDBJ databases">
        <title>Tengunoibacter tsumagoiensis gen. nov., sp. nov., Dictyobacter kobayashii sp. nov., D. alpinus sp. nov., and D. joshuensis sp. nov. and description of Dictyobacteraceae fam. nov. within the order Ktedonobacterales isolated from Tengu-no-mugimeshi.</title>
        <authorList>
            <person name="Wang C.M."/>
            <person name="Zheng Y."/>
            <person name="Sakai Y."/>
            <person name="Toyoda A."/>
            <person name="Minakuchi Y."/>
            <person name="Abe K."/>
            <person name="Yokota A."/>
            <person name="Yabe S."/>
        </authorList>
    </citation>
    <scope>NUCLEOTIDE SEQUENCE [LARGE SCALE GENOMIC DNA]</scope>
    <source>
        <strain evidence="3">Uno11</strain>
    </source>
</reference>
<dbReference type="AlphaFoldDB" id="A0A402AT70"/>
<sequence>MMAKEALVIAVLGAGNIGRTLGKKWSEAGHQIHFGVNDPAGKNAQIVHAEFGDRATVGTIAEALQGTPPWY</sequence>
<proteinExistence type="predicted"/>
<gene>
    <name evidence="2" type="ORF">KDK_61260</name>
</gene>
<dbReference type="RefSeq" id="WP_126555014.1">
    <property type="nucleotide sequence ID" value="NZ_BIFS01000002.1"/>
</dbReference>
<comment type="caution">
    <text evidence="2">The sequence shown here is derived from an EMBL/GenBank/DDBJ whole genome shotgun (WGS) entry which is preliminary data.</text>
</comment>
<protein>
    <recommendedName>
        <fullName evidence="1">Pyrroline-5-carboxylate reductase catalytic N-terminal domain-containing protein</fullName>
    </recommendedName>
</protein>